<dbReference type="Proteomes" id="UP000199577">
    <property type="component" value="Unassembled WGS sequence"/>
</dbReference>
<dbReference type="STRING" id="623281.SAMN05421747_11254"/>
<name>A0A1I1JJA4_9SPHI</name>
<accession>A0A1I1JJA4</accession>
<reference evidence="1 2" key="1">
    <citation type="submission" date="2016-10" db="EMBL/GenBank/DDBJ databases">
        <authorList>
            <person name="de Groot N.N."/>
        </authorList>
    </citation>
    <scope>NUCLEOTIDE SEQUENCE [LARGE SCALE GENOMIC DNA]</scope>
    <source>
        <strain evidence="1 2">DSM 22900</strain>
    </source>
</reference>
<organism evidence="1 2">
    <name type="scientific">Parapedobacter composti</name>
    <dbReference type="NCBI Taxonomy" id="623281"/>
    <lineage>
        <taxon>Bacteria</taxon>
        <taxon>Pseudomonadati</taxon>
        <taxon>Bacteroidota</taxon>
        <taxon>Sphingobacteriia</taxon>
        <taxon>Sphingobacteriales</taxon>
        <taxon>Sphingobacteriaceae</taxon>
        <taxon>Parapedobacter</taxon>
    </lineage>
</organism>
<gene>
    <name evidence="1" type="ORF">SAMN05421747_11254</name>
</gene>
<sequence>MPILNLNKAQRRKLSIFAKCIVFSFLAWGLFAVSNTYTYTVKSGVQYVNIPDNRAFHPLQSDTVSIRLRAVGWQLLFFRLQSAVQPIQVDLSGLENRNWIVLGNQLGFINRQFPANQRVIAVSPDTLYFDFSKQTERKVPVTPLYRLQFSRQYAVIDDLRVSPEYVTITGPLEDVVQIERWETDTIRATDVSSDIHTTVRLKQNHRANINVYPTMVEVSIPVGEVTEKILEVPLKVENAKSFSSVKLLPGRVKLTVMVSLRDFTRVTANSFEAVVNMEEWVEHGVNKLPVIITRMPEFCRLVKIEPQNVDFFVRK</sequence>
<evidence type="ECO:0000313" key="1">
    <source>
        <dbReference type="EMBL" id="SFC48251.1"/>
    </source>
</evidence>
<evidence type="ECO:0000313" key="2">
    <source>
        <dbReference type="Proteomes" id="UP000199577"/>
    </source>
</evidence>
<dbReference type="PANTHER" id="PTHR37804">
    <property type="entry name" value="CDAA REGULATORY PROTEIN CDAR"/>
    <property type="match status" value="1"/>
</dbReference>
<dbReference type="Gene3D" id="2.170.120.40">
    <property type="entry name" value="YbbR-like domain"/>
    <property type="match status" value="1"/>
</dbReference>
<protein>
    <recommendedName>
        <fullName evidence="3">YbbR-like protein</fullName>
    </recommendedName>
</protein>
<dbReference type="InterPro" id="IPR012505">
    <property type="entry name" value="YbbR"/>
</dbReference>
<dbReference type="Gene3D" id="2.170.120.30">
    <property type="match status" value="1"/>
</dbReference>
<dbReference type="PANTHER" id="PTHR37804:SF1">
    <property type="entry name" value="CDAA REGULATORY PROTEIN CDAR"/>
    <property type="match status" value="1"/>
</dbReference>
<dbReference type="EMBL" id="FOLL01000012">
    <property type="protein sequence ID" value="SFC48251.1"/>
    <property type="molecule type" value="Genomic_DNA"/>
</dbReference>
<keyword evidence="2" id="KW-1185">Reference proteome</keyword>
<dbReference type="InterPro" id="IPR053154">
    <property type="entry name" value="c-di-AMP_regulator"/>
</dbReference>
<proteinExistence type="predicted"/>
<dbReference type="OrthoDB" id="1115707at2"/>
<evidence type="ECO:0008006" key="3">
    <source>
        <dbReference type="Google" id="ProtNLM"/>
    </source>
</evidence>
<dbReference type="Pfam" id="PF07949">
    <property type="entry name" value="YbbR"/>
    <property type="match status" value="1"/>
</dbReference>
<dbReference type="AlphaFoldDB" id="A0A1I1JJA4"/>
<dbReference type="RefSeq" id="WP_090974024.1">
    <property type="nucleotide sequence ID" value="NZ_FOLL01000012.1"/>
</dbReference>